<evidence type="ECO:0000256" key="3">
    <source>
        <dbReference type="ARBA" id="ARBA00022692"/>
    </source>
</evidence>
<reference evidence="9" key="1">
    <citation type="journal article" date="2019" name="Int. J. Syst. Evol. Microbiol.">
        <title>The Global Catalogue of Microorganisms (GCM) 10K type strain sequencing project: providing services to taxonomists for standard genome sequencing and annotation.</title>
        <authorList>
            <consortium name="The Broad Institute Genomics Platform"/>
            <consortium name="The Broad Institute Genome Sequencing Center for Infectious Disease"/>
            <person name="Wu L."/>
            <person name="Ma J."/>
        </authorList>
    </citation>
    <scope>NUCLEOTIDE SEQUENCE [LARGE SCALE GENOMIC DNA]</scope>
    <source>
        <strain evidence="9">CGMCC 4.7643</strain>
    </source>
</reference>
<name>A0ABW5GJN0_9PSEU</name>
<evidence type="ECO:0000256" key="2">
    <source>
        <dbReference type="ARBA" id="ARBA00022475"/>
    </source>
</evidence>
<comment type="caution">
    <text evidence="8">The sequence shown here is derived from an EMBL/GenBank/DDBJ whole genome shotgun (WGS) entry which is preliminary data.</text>
</comment>
<organism evidence="8 9">
    <name type="scientific">Amycolatopsis samaneae</name>
    <dbReference type="NCBI Taxonomy" id="664691"/>
    <lineage>
        <taxon>Bacteria</taxon>
        <taxon>Bacillati</taxon>
        <taxon>Actinomycetota</taxon>
        <taxon>Actinomycetes</taxon>
        <taxon>Pseudonocardiales</taxon>
        <taxon>Pseudonocardiaceae</taxon>
        <taxon>Amycolatopsis</taxon>
    </lineage>
</organism>
<keyword evidence="9" id="KW-1185">Reference proteome</keyword>
<feature type="transmembrane region" description="Helical" evidence="6">
    <location>
        <begin position="215"/>
        <end position="239"/>
    </location>
</feature>
<dbReference type="InterPro" id="IPR018076">
    <property type="entry name" value="T2SS_GspF_dom"/>
</dbReference>
<dbReference type="EMBL" id="JBHUKU010000009">
    <property type="protein sequence ID" value="MFD2461042.1"/>
    <property type="molecule type" value="Genomic_DNA"/>
</dbReference>
<evidence type="ECO:0000256" key="1">
    <source>
        <dbReference type="ARBA" id="ARBA00004651"/>
    </source>
</evidence>
<feature type="domain" description="Type II secretion system protein GspF" evidence="7">
    <location>
        <begin position="112"/>
        <end position="232"/>
    </location>
</feature>
<feature type="transmembrane region" description="Helical" evidence="6">
    <location>
        <begin position="67"/>
        <end position="89"/>
    </location>
</feature>
<keyword evidence="3 6" id="KW-0812">Transmembrane</keyword>
<proteinExistence type="predicted"/>
<sequence length="249" mass="24762">MSPPVPTGVAMVLLAGALALWPGRPYGHRFAALATAITTRLGGRPRPRAKVAVHAALAAATGVAMPVLLGGGAGYGIGVVVALGSWWLLRRAAKQQGRADGVAERLRAAATLDLLAAGLRTGLPVPVALEAVSGTAPPGQADALRSAAGLLALGAEPAEAWQAVRATPGLGDLAVAAVRTARAGTALASAAGELAQRLRDGLGAEAEERAERAGVVLALPVGLCFLPAFFCLGVVPVVLGLATRLGGVL</sequence>
<evidence type="ECO:0000313" key="9">
    <source>
        <dbReference type="Proteomes" id="UP001597419"/>
    </source>
</evidence>
<dbReference type="Pfam" id="PF00482">
    <property type="entry name" value="T2SSF"/>
    <property type="match status" value="1"/>
</dbReference>
<evidence type="ECO:0000256" key="6">
    <source>
        <dbReference type="SAM" id="Phobius"/>
    </source>
</evidence>
<gene>
    <name evidence="8" type="ORF">ACFSYJ_20720</name>
</gene>
<dbReference type="PANTHER" id="PTHR35007:SF3">
    <property type="entry name" value="POSSIBLE CONSERVED ALANINE RICH MEMBRANE PROTEIN"/>
    <property type="match status" value="1"/>
</dbReference>
<dbReference type="RefSeq" id="WP_345406627.1">
    <property type="nucleotide sequence ID" value="NZ_BAABHG010000020.1"/>
</dbReference>
<keyword evidence="5 6" id="KW-0472">Membrane</keyword>
<comment type="subcellular location">
    <subcellularLocation>
        <location evidence="1">Cell membrane</location>
        <topology evidence="1">Multi-pass membrane protein</topology>
    </subcellularLocation>
</comment>
<evidence type="ECO:0000313" key="8">
    <source>
        <dbReference type="EMBL" id="MFD2461042.1"/>
    </source>
</evidence>
<accession>A0ABW5GJN0</accession>
<keyword evidence="4 6" id="KW-1133">Transmembrane helix</keyword>
<keyword evidence="2" id="KW-1003">Cell membrane</keyword>
<evidence type="ECO:0000259" key="7">
    <source>
        <dbReference type="Pfam" id="PF00482"/>
    </source>
</evidence>
<protein>
    <submittedName>
        <fullName evidence="8">Type II secretion system F family protein</fullName>
    </submittedName>
</protein>
<dbReference type="Proteomes" id="UP001597419">
    <property type="component" value="Unassembled WGS sequence"/>
</dbReference>
<dbReference type="PANTHER" id="PTHR35007">
    <property type="entry name" value="INTEGRAL MEMBRANE PROTEIN-RELATED"/>
    <property type="match status" value="1"/>
</dbReference>
<evidence type="ECO:0000256" key="4">
    <source>
        <dbReference type="ARBA" id="ARBA00022989"/>
    </source>
</evidence>
<evidence type="ECO:0000256" key="5">
    <source>
        <dbReference type="ARBA" id="ARBA00023136"/>
    </source>
</evidence>